<accession>A0ABY7Y5Q7</accession>
<evidence type="ECO:0000313" key="3">
    <source>
        <dbReference type="Proteomes" id="UP001216828"/>
    </source>
</evidence>
<reference evidence="2 3" key="1">
    <citation type="submission" date="2021-08" db="EMBL/GenBank/DDBJ databases">
        <title>Stenotrophomonas forensis sp. nov., isolated from contaminated viral transport media.</title>
        <authorList>
            <person name="Nguyen S.V."/>
            <person name="Edwards D."/>
            <person name="Scott S."/>
            <person name="Doss J."/>
            <person name="Merid S."/>
            <person name="Zelaya E."/>
            <person name="Maza C."/>
            <person name="Mann M."/>
            <person name="Hamilton B."/>
            <person name="Blackwell R."/>
            <person name="Tran A."/>
            <person name="Hauser J."/>
        </authorList>
    </citation>
    <scope>NUCLEOTIDE SEQUENCE [LARGE SCALE GENOMIC DNA]</scope>
    <source>
        <strain evidence="2 3">DFS-20110405</strain>
    </source>
</reference>
<dbReference type="Pfam" id="PF03374">
    <property type="entry name" value="ANT"/>
    <property type="match status" value="1"/>
</dbReference>
<name>A0ABY7Y5Q7_9GAMM</name>
<dbReference type="Pfam" id="PF09669">
    <property type="entry name" value="Phage_pRha"/>
    <property type="match status" value="1"/>
</dbReference>
<feature type="domain" description="Antirepressor protein C-terminal" evidence="1">
    <location>
        <begin position="137"/>
        <end position="242"/>
    </location>
</feature>
<dbReference type="RefSeq" id="WP_274512416.1">
    <property type="nucleotide sequence ID" value="NZ_CP082270.1"/>
</dbReference>
<dbReference type="EMBL" id="CP082270">
    <property type="protein sequence ID" value="WDM65300.1"/>
    <property type="molecule type" value="Genomic_DNA"/>
</dbReference>
<proteinExistence type="predicted"/>
<gene>
    <name evidence="2" type="ORF">K5L94_08515</name>
</gene>
<keyword evidence="3" id="KW-1185">Reference proteome</keyword>
<organism evidence="2 3">
    <name type="scientific">Stenotrophomonas forensis</name>
    <dbReference type="NCBI Taxonomy" id="2871169"/>
    <lineage>
        <taxon>Bacteria</taxon>
        <taxon>Pseudomonadati</taxon>
        <taxon>Pseudomonadota</taxon>
        <taxon>Gammaproteobacteria</taxon>
        <taxon>Lysobacterales</taxon>
        <taxon>Lysobacteraceae</taxon>
        <taxon>Stenotrophomonas</taxon>
        <taxon>Stenotrophomonas maltophilia group</taxon>
    </lineage>
</organism>
<evidence type="ECO:0000259" key="1">
    <source>
        <dbReference type="Pfam" id="PF03374"/>
    </source>
</evidence>
<evidence type="ECO:0000313" key="2">
    <source>
        <dbReference type="EMBL" id="WDM65300.1"/>
    </source>
</evidence>
<dbReference type="InterPro" id="IPR005039">
    <property type="entry name" value="Ant_C"/>
</dbReference>
<protein>
    <submittedName>
        <fullName evidence="2">Phage regulatory protein/antirepressor Ant</fullName>
    </submittedName>
</protein>
<dbReference type="Proteomes" id="UP001216828">
    <property type="component" value="Chromosome"/>
</dbReference>
<dbReference type="InterPro" id="IPR014054">
    <property type="entry name" value="Phage_regulatory_Rha"/>
</dbReference>
<sequence length="246" mass="27241">MTNLVSLSGDTAVTSTQTIAGNTDNDHSSVIKLVRTYLSDLEEFGLVRFEIRPRSQGQHGGGDTEYAELNEQQATLLLTYMRNSPIVRSFKKSLVRAFFDMAQRIKMRASDPMAVLNDPTAMRGLLLTYTEKVISLEQTVAEQAPQVATLNRIAAADGSLCMRDAAKVLQVRPVDLRRWLVAHGWVYQRPGHSGWLAYQDRIQQGVMCHKVTTVQRDDGTDKVVEQARITPKGIARIGAELAKAAA</sequence>